<evidence type="ECO:0000313" key="1">
    <source>
        <dbReference type="EMBL" id="CBH99472.1"/>
    </source>
</evidence>
<protein>
    <submittedName>
        <fullName evidence="1">Uncharacterized protein</fullName>
    </submittedName>
</protein>
<gene>
    <name evidence="1" type="ORF">CARN3_0395</name>
</gene>
<dbReference type="AlphaFoldDB" id="E6PX13"/>
<dbReference type="EMBL" id="CABN01000017">
    <property type="protein sequence ID" value="CBH99472.1"/>
    <property type="molecule type" value="Genomic_DNA"/>
</dbReference>
<organism evidence="1">
    <name type="scientific">mine drainage metagenome</name>
    <dbReference type="NCBI Taxonomy" id="410659"/>
    <lineage>
        <taxon>unclassified sequences</taxon>
        <taxon>metagenomes</taxon>
        <taxon>ecological metagenomes</taxon>
    </lineage>
</organism>
<accession>E6PX13</accession>
<sequence length="31" mass="3382">MLAPAAKQTVDIPFFPEYASPFLSSVSVRVL</sequence>
<proteinExistence type="predicted"/>
<name>E6PX13_9ZZZZ</name>
<reference evidence="1" key="1">
    <citation type="submission" date="2009-10" db="EMBL/GenBank/DDBJ databases">
        <title>Diversity of trophic interactions inside an arsenic-rich microbial ecosystem.</title>
        <authorList>
            <person name="Bertin P.N."/>
            <person name="Heinrich-Salmeron A."/>
            <person name="Pelletier E."/>
            <person name="Goulhen-Chollet F."/>
            <person name="Arsene-Ploetze F."/>
            <person name="Gallien S."/>
            <person name="Calteau A."/>
            <person name="Vallenet D."/>
            <person name="Casiot C."/>
            <person name="Chane-Woon-Ming B."/>
            <person name="Giloteaux L."/>
            <person name="Barakat M."/>
            <person name="Bonnefoy V."/>
            <person name="Bruneel O."/>
            <person name="Chandler M."/>
            <person name="Cleiss J."/>
            <person name="Duran R."/>
            <person name="Elbaz-Poulichet F."/>
            <person name="Fonknechten N."/>
            <person name="Lauga B."/>
            <person name="Mornico D."/>
            <person name="Ortet P."/>
            <person name="Schaeffer C."/>
            <person name="Siguier P."/>
            <person name="Alexander Thil Smith A."/>
            <person name="Van Dorsselaer A."/>
            <person name="Weissenbach J."/>
            <person name="Medigue C."/>
            <person name="Le Paslier D."/>
        </authorList>
    </citation>
    <scope>NUCLEOTIDE SEQUENCE</scope>
</reference>
<comment type="caution">
    <text evidence="1">The sequence shown here is derived from an EMBL/GenBank/DDBJ whole genome shotgun (WGS) entry which is preliminary data.</text>
</comment>